<proteinExistence type="inferred from homology"/>
<dbReference type="PANTHER" id="PTHR16222:SF24">
    <property type="entry name" value="ADP-RIBOSYLHYDROLASE ARH3"/>
    <property type="match status" value="1"/>
</dbReference>
<dbReference type="InterPro" id="IPR050792">
    <property type="entry name" value="ADP-ribosylglycohydrolase"/>
</dbReference>
<gene>
    <name evidence="4" type="ORF">QP460_004385</name>
</gene>
<dbReference type="EC" id="3.2.2.-" evidence="4"/>
<feature type="binding site" evidence="3">
    <location>
        <position position="65"/>
    </location>
    <ligand>
        <name>Mg(2+)</name>
        <dbReference type="ChEBI" id="CHEBI:18420"/>
        <label>1</label>
    </ligand>
</feature>
<feature type="binding site" evidence="3">
    <location>
        <position position="265"/>
    </location>
    <ligand>
        <name>Mg(2+)</name>
        <dbReference type="ChEBI" id="CHEBI:18420"/>
        <label>1</label>
    </ligand>
</feature>
<dbReference type="Gene3D" id="1.10.4080.10">
    <property type="entry name" value="ADP-ribosylation/Crystallin J1"/>
    <property type="match status" value="1"/>
</dbReference>
<comment type="similarity">
    <text evidence="1">Belongs to the ADP-ribosylglycohydrolase family.</text>
</comment>
<protein>
    <submittedName>
        <fullName evidence="4">ADP-ribosylglycohydrolase family protein</fullName>
        <ecNumber evidence="4">3.2.2.-</ecNumber>
    </submittedName>
</protein>
<evidence type="ECO:0000256" key="3">
    <source>
        <dbReference type="PIRSR" id="PIRSR605502-1"/>
    </source>
</evidence>
<dbReference type="InterPro" id="IPR005502">
    <property type="entry name" value="Ribosyl_crysJ1"/>
</dbReference>
<feature type="binding site" evidence="3">
    <location>
        <position position="66"/>
    </location>
    <ligand>
        <name>Mg(2+)</name>
        <dbReference type="ChEBI" id="CHEBI:18420"/>
        <label>1</label>
    </ligand>
</feature>
<dbReference type="AlphaFoldDB" id="A0AAW9SUJ1"/>
<dbReference type="PANTHER" id="PTHR16222">
    <property type="entry name" value="ADP-RIBOSYLGLYCOHYDROLASE"/>
    <property type="match status" value="1"/>
</dbReference>
<sequence length="322" mass="34847">MNHNSDAFARVLDRARGVLYGQVIGDNLGALVEFCSAEDIAQRYPHGVRELADGGTHNIAAGQPTDDSEMALALARSLVRYEGYDAADVRESYVRWANSDAFDIGEATTAALLRRAPNPNSQANGALMRISPLAIAYWRNPARAGELARTDAAITHPHPVCIDANSRYASALADVISGGLHQPRRGIGVGALMEWLASQSAQWEAEWQASGAVVDSGEPDFSVHQGWLRFALWALQDELRRVQDKTTTFEDSLVRVIGRGGDTDTNAAIVGAFLGGIFGASAIPKRWRDVIDSCSPKRNRPAEYHPNDVAQLAEKLAVMGNQ</sequence>
<dbReference type="GO" id="GO:0016798">
    <property type="term" value="F:hydrolase activity, acting on glycosyl bonds"/>
    <property type="evidence" value="ECO:0007669"/>
    <property type="project" value="UniProtKB-KW"/>
</dbReference>
<accession>A0AAW9SUJ1</accession>
<dbReference type="SUPFAM" id="SSF101478">
    <property type="entry name" value="ADP-ribosylglycohydrolase"/>
    <property type="match status" value="1"/>
</dbReference>
<dbReference type="Proteomes" id="UP001223646">
    <property type="component" value="Unassembled WGS sequence"/>
</dbReference>
<reference evidence="4" key="2">
    <citation type="submission" date="2024-05" db="EMBL/GenBank/DDBJ databases">
        <authorList>
            <person name="Wolfe A."/>
        </authorList>
    </citation>
    <scope>NUCLEOTIDE SEQUENCE</scope>
    <source>
        <strain evidence="4">UMB1064</strain>
    </source>
</reference>
<keyword evidence="3" id="KW-0460">Magnesium</keyword>
<evidence type="ECO:0000313" key="5">
    <source>
        <dbReference type="Proteomes" id="UP001223646"/>
    </source>
</evidence>
<dbReference type="RefSeq" id="WP_284827233.1">
    <property type="nucleotide sequence ID" value="NZ_JASOOY020000012.1"/>
</dbReference>
<comment type="cofactor">
    <cofactor evidence="3">
        <name>Mg(2+)</name>
        <dbReference type="ChEBI" id="CHEBI:18420"/>
    </cofactor>
    <text evidence="3">Binds 2 magnesium ions per subunit.</text>
</comment>
<name>A0AAW9SUJ1_CORAY</name>
<comment type="caution">
    <text evidence="4">The sequence shown here is derived from an EMBL/GenBank/DDBJ whole genome shotgun (WGS) entry which is preliminary data.</text>
</comment>
<evidence type="ECO:0000256" key="1">
    <source>
        <dbReference type="ARBA" id="ARBA00010702"/>
    </source>
</evidence>
<reference evidence="4" key="1">
    <citation type="submission" date="2023-05" db="EMBL/GenBank/DDBJ databases">
        <authorList>
            <person name="Du J."/>
        </authorList>
    </citation>
    <scope>NUCLEOTIDE SEQUENCE</scope>
    <source>
        <strain evidence="4">UMB1064</strain>
    </source>
</reference>
<feature type="binding site" evidence="3">
    <location>
        <position position="262"/>
    </location>
    <ligand>
        <name>Mg(2+)</name>
        <dbReference type="ChEBI" id="CHEBI:18420"/>
        <label>1</label>
    </ligand>
</feature>
<dbReference type="EMBL" id="JASOOY020000012">
    <property type="protein sequence ID" value="MEO3716823.1"/>
    <property type="molecule type" value="Genomic_DNA"/>
</dbReference>
<keyword evidence="4" id="KW-0326">Glycosidase</keyword>
<feature type="binding site" evidence="3">
    <location>
        <position position="264"/>
    </location>
    <ligand>
        <name>Mg(2+)</name>
        <dbReference type="ChEBI" id="CHEBI:18420"/>
        <label>1</label>
    </ligand>
</feature>
<keyword evidence="3" id="KW-0479">Metal-binding</keyword>
<evidence type="ECO:0000256" key="2">
    <source>
        <dbReference type="ARBA" id="ARBA00022801"/>
    </source>
</evidence>
<evidence type="ECO:0000313" key="4">
    <source>
        <dbReference type="EMBL" id="MEO3716823.1"/>
    </source>
</evidence>
<organism evidence="4 5">
    <name type="scientific">Corynebacterium amycolatum</name>
    <dbReference type="NCBI Taxonomy" id="43765"/>
    <lineage>
        <taxon>Bacteria</taxon>
        <taxon>Bacillati</taxon>
        <taxon>Actinomycetota</taxon>
        <taxon>Actinomycetes</taxon>
        <taxon>Mycobacteriales</taxon>
        <taxon>Corynebacteriaceae</taxon>
        <taxon>Corynebacterium</taxon>
    </lineage>
</organism>
<keyword evidence="2 4" id="KW-0378">Hydrolase</keyword>
<dbReference type="Pfam" id="PF03747">
    <property type="entry name" value="ADP_ribosyl_GH"/>
    <property type="match status" value="1"/>
</dbReference>
<dbReference type="InterPro" id="IPR036705">
    <property type="entry name" value="Ribosyl_crysJ1_sf"/>
</dbReference>
<feature type="binding site" evidence="3">
    <location>
        <position position="67"/>
    </location>
    <ligand>
        <name>Mg(2+)</name>
        <dbReference type="ChEBI" id="CHEBI:18420"/>
        <label>1</label>
    </ligand>
</feature>
<dbReference type="GO" id="GO:0046872">
    <property type="term" value="F:metal ion binding"/>
    <property type="evidence" value="ECO:0007669"/>
    <property type="project" value="UniProtKB-KW"/>
</dbReference>